<accession>A0A813KPJ6</accession>
<dbReference type="EMBL" id="CAJNNW010031282">
    <property type="protein sequence ID" value="CAE8706919.1"/>
    <property type="molecule type" value="Genomic_DNA"/>
</dbReference>
<gene>
    <name evidence="1" type="ORF">PGLA2088_LOCUS34326</name>
</gene>
<protein>
    <submittedName>
        <fullName evidence="1">Uncharacterized protein</fullName>
    </submittedName>
</protein>
<evidence type="ECO:0000313" key="1">
    <source>
        <dbReference type="EMBL" id="CAE8706919.1"/>
    </source>
</evidence>
<proteinExistence type="predicted"/>
<comment type="caution">
    <text evidence="1">The sequence shown here is derived from an EMBL/GenBank/DDBJ whole genome shotgun (WGS) entry which is preliminary data.</text>
</comment>
<reference evidence="1" key="1">
    <citation type="submission" date="2021-02" db="EMBL/GenBank/DDBJ databases">
        <authorList>
            <person name="Dougan E. K."/>
            <person name="Rhodes N."/>
            <person name="Thang M."/>
            <person name="Chan C."/>
        </authorList>
    </citation>
    <scope>NUCLEOTIDE SEQUENCE</scope>
</reference>
<organism evidence="1 2">
    <name type="scientific">Polarella glacialis</name>
    <name type="common">Dinoflagellate</name>
    <dbReference type="NCBI Taxonomy" id="89957"/>
    <lineage>
        <taxon>Eukaryota</taxon>
        <taxon>Sar</taxon>
        <taxon>Alveolata</taxon>
        <taxon>Dinophyceae</taxon>
        <taxon>Suessiales</taxon>
        <taxon>Suessiaceae</taxon>
        <taxon>Polarella</taxon>
    </lineage>
</organism>
<evidence type="ECO:0000313" key="2">
    <source>
        <dbReference type="Proteomes" id="UP000626109"/>
    </source>
</evidence>
<name>A0A813KPJ6_POLGL</name>
<dbReference type="Proteomes" id="UP000626109">
    <property type="component" value="Unassembled WGS sequence"/>
</dbReference>
<sequence length="618" mass="63993">MVGAVGGGNCRVEGTSITTLTPSPIMLTECHLRLASTYQVAVYIEDSNNRTDGSLYFLKTVTQPGFSNGFVVMPMVDGNVTVDNASSLACHIAVYCHAAHGESLDQHHPFQPCKSCPQNDSQLPFNAPAQLHLSEQNSMGADGCRLSDVMIDGTAKEFALEYCSLAYLADYALMVYVAGAAGHDDGILAVARFVTPSSNQFELDPSVASGITTNGASISLTSTVPGKLWAFIAAQMWALGGTACRHIGVPATAQLQTLSLSGCSLTHSQTYHAFVYVEDDSGLGDGTLSEPIDFPVPGSSIFVTNPSVFGTPTQTTVAISFESPTLLAGLVWALVGTQEDMAKLDSVSIKVGIGAICRINGQAISSGAHTESISGCTLARGTEYALRVYIEAGGLPGTMSTPTPVLVPTSNGFAEAPTASSPTQTSVDLSFRTLGAGRSWGVVVASADVGLVKVTTIKAGTGAINGVCKVTDQAVPNTNVNMMSFSSCNFVMGTTHKAFLYVEDGNGLGDGMLSGPVDVVLPPSNTFDVAPFEERTPTADGAAVTLTPALNGNLWAMITSDITAKTLAEIQAGTNAMGGASCLAVNVAVTGGISYTHAFSSCSLTAGNTYTAHFYVED</sequence>
<dbReference type="AlphaFoldDB" id="A0A813KPJ6"/>